<name>A0A3M6U3N5_POCDA</name>
<protein>
    <submittedName>
        <fullName evidence="1">Uncharacterized protein</fullName>
    </submittedName>
</protein>
<sequence>DHTAKAANDQTSENSVILNASRFVPAAFSHFTSLGFDRNRVLFSWDVTVDELHKYYTDVCVKGYDVVRHDRKRSGGGICIYIRKSIRFVKRTDLVPENLEAACIEPPVAAVKIYDSIERMIGRIDNENKETYILGDLNCDLLDQANLDK</sequence>
<feature type="non-terminal residue" evidence="1">
    <location>
        <position position="149"/>
    </location>
</feature>
<dbReference type="EMBL" id="RCHS01002309">
    <property type="protein sequence ID" value="RMX48144.1"/>
    <property type="molecule type" value="Genomic_DNA"/>
</dbReference>
<organism evidence="1 2">
    <name type="scientific">Pocillopora damicornis</name>
    <name type="common">Cauliflower coral</name>
    <name type="synonym">Millepora damicornis</name>
    <dbReference type="NCBI Taxonomy" id="46731"/>
    <lineage>
        <taxon>Eukaryota</taxon>
        <taxon>Metazoa</taxon>
        <taxon>Cnidaria</taxon>
        <taxon>Anthozoa</taxon>
        <taxon>Hexacorallia</taxon>
        <taxon>Scleractinia</taxon>
        <taxon>Astrocoeniina</taxon>
        <taxon>Pocilloporidae</taxon>
        <taxon>Pocillopora</taxon>
    </lineage>
</organism>
<evidence type="ECO:0000313" key="1">
    <source>
        <dbReference type="EMBL" id="RMX48144.1"/>
    </source>
</evidence>
<comment type="caution">
    <text evidence="1">The sequence shown here is derived from an EMBL/GenBank/DDBJ whole genome shotgun (WGS) entry which is preliminary data.</text>
</comment>
<dbReference type="AlphaFoldDB" id="A0A3M6U3N5"/>
<dbReference type="Proteomes" id="UP000275408">
    <property type="component" value="Unassembled WGS sequence"/>
</dbReference>
<gene>
    <name evidence="1" type="ORF">pdam_00014679</name>
</gene>
<reference evidence="1 2" key="1">
    <citation type="journal article" date="2018" name="Sci. Rep.">
        <title>Comparative analysis of the Pocillopora damicornis genome highlights role of immune system in coral evolution.</title>
        <authorList>
            <person name="Cunning R."/>
            <person name="Bay R.A."/>
            <person name="Gillette P."/>
            <person name="Baker A.C."/>
            <person name="Traylor-Knowles N."/>
        </authorList>
    </citation>
    <scope>NUCLEOTIDE SEQUENCE [LARGE SCALE GENOMIC DNA]</scope>
    <source>
        <strain evidence="1">RSMAS</strain>
        <tissue evidence="1">Whole animal</tissue>
    </source>
</reference>
<accession>A0A3M6U3N5</accession>
<keyword evidence="2" id="KW-1185">Reference proteome</keyword>
<evidence type="ECO:0000313" key="2">
    <source>
        <dbReference type="Proteomes" id="UP000275408"/>
    </source>
</evidence>
<proteinExistence type="predicted"/>
<feature type="non-terminal residue" evidence="1">
    <location>
        <position position="1"/>
    </location>
</feature>